<gene>
    <name evidence="2" type="primary">LOC104711659</name>
</gene>
<sequence>MKEAMLSFALRHKEPAALLIATSDQDYVTLMKLVMESGIQLMHVYVDSSTDKLIETTDEPMKWHELVNGDLLPENFSASNFDVPLSVPSPTHQDRPLTQANDPRRVTAYYDVGSCSVPPSNSFLNLRNNIDGLLPLVGFGNSSPRVQKVWLTSSIWLRRRERIKRR</sequence>
<keyword evidence="1" id="KW-1185">Reference proteome</keyword>
<proteinExistence type="predicted"/>
<evidence type="ECO:0000313" key="2">
    <source>
        <dbReference type="RefSeq" id="XP_019085714.1"/>
    </source>
</evidence>
<organism evidence="1 2">
    <name type="scientific">Camelina sativa</name>
    <name type="common">False flax</name>
    <name type="synonym">Myagrum sativum</name>
    <dbReference type="NCBI Taxonomy" id="90675"/>
    <lineage>
        <taxon>Eukaryota</taxon>
        <taxon>Viridiplantae</taxon>
        <taxon>Streptophyta</taxon>
        <taxon>Embryophyta</taxon>
        <taxon>Tracheophyta</taxon>
        <taxon>Spermatophyta</taxon>
        <taxon>Magnoliopsida</taxon>
        <taxon>eudicotyledons</taxon>
        <taxon>Gunneridae</taxon>
        <taxon>Pentapetalae</taxon>
        <taxon>rosids</taxon>
        <taxon>malvids</taxon>
        <taxon>Brassicales</taxon>
        <taxon>Brassicaceae</taxon>
        <taxon>Camelineae</taxon>
        <taxon>Camelina</taxon>
    </lineage>
</organism>
<evidence type="ECO:0000313" key="1">
    <source>
        <dbReference type="Proteomes" id="UP000694864"/>
    </source>
</evidence>
<dbReference type="Proteomes" id="UP000694864">
    <property type="component" value="Chromosome 9"/>
</dbReference>
<reference evidence="2" key="2">
    <citation type="submission" date="2025-08" db="UniProtKB">
        <authorList>
            <consortium name="RefSeq"/>
        </authorList>
    </citation>
    <scope>IDENTIFICATION</scope>
    <source>
        <tissue evidence="2">Leaf</tissue>
    </source>
</reference>
<name>A0ABM1QG26_CAMSA</name>
<protein>
    <submittedName>
        <fullName evidence="2">Uncharacterized protein LOC104711659</fullName>
    </submittedName>
</protein>
<dbReference type="RefSeq" id="XP_019085714.1">
    <property type="nucleotide sequence ID" value="XM_019230169.1"/>
</dbReference>
<dbReference type="GeneID" id="104711659"/>
<accession>A0ABM1QG26</accession>
<reference evidence="1" key="1">
    <citation type="journal article" date="2014" name="Nat. Commun.">
        <title>The emerging biofuel crop Camelina sativa retains a highly undifferentiated hexaploid genome structure.</title>
        <authorList>
            <person name="Kagale S."/>
            <person name="Koh C."/>
            <person name="Nixon J."/>
            <person name="Bollina V."/>
            <person name="Clarke W.E."/>
            <person name="Tuteja R."/>
            <person name="Spillane C."/>
            <person name="Robinson S.J."/>
            <person name="Links M.G."/>
            <person name="Clarke C."/>
            <person name="Higgins E.E."/>
            <person name="Huebert T."/>
            <person name="Sharpe A.G."/>
            <person name="Parkin I.A."/>
        </authorList>
    </citation>
    <scope>NUCLEOTIDE SEQUENCE [LARGE SCALE GENOMIC DNA]</scope>
    <source>
        <strain evidence="1">cv. DH55</strain>
    </source>
</reference>